<evidence type="ECO:0000313" key="2">
    <source>
        <dbReference type="EMBL" id="KAK5605640.1"/>
    </source>
</evidence>
<proteinExistence type="predicted"/>
<keyword evidence="3" id="KW-1185">Reference proteome</keyword>
<dbReference type="EMBL" id="JAHHUM010002192">
    <property type="protein sequence ID" value="KAK5605640.1"/>
    <property type="molecule type" value="Genomic_DNA"/>
</dbReference>
<gene>
    <name evidence="2" type="ORF">CRENBAI_008648</name>
</gene>
<organism evidence="2 3">
    <name type="scientific">Crenichthys baileyi</name>
    <name type="common">White River springfish</name>
    <dbReference type="NCBI Taxonomy" id="28760"/>
    <lineage>
        <taxon>Eukaryota</taxon>
        <taxon>Metazoa</taxon>
        <taxon>Chordata</taxon>
        <taxon>Craniata</taxon>
        <taxon>Vertebrata</taxon>
        <taxon>Euteleostomi</taxon>
        <taxon>Actinopterygii</taxon>
        <taxon>Neopterygii</taxon>
        <taxon>Teleostei</taxon>
        <taxon>Neoteleostei</taxon>
        <taxon>Acanthomorphata</taxon>
        <taxon>Ovalentaria</taxon>
        <taxon>Atherinomorphae</taxon>
        <taxon>Cyprinodontiformes</taxon>
        <taxon>Goodeidae</taxon>
        <taxon>Crenichthys</taxon>
    </lineage>
</organism>
<evidence type="ECO:0000313" key="3">
    <source>
        <dbReference type="Proteomes" id="UP001311232"/>
    </source>
</evidence>
<feature type="region of interest" description="Disordered" evidence="1">
    <location>
        <begin position="1"/>
        <end position="22"/>
    </location>
</feature>
<dbReference type="AlphaFoldDB" id="A0AAV9RAU7"/>
<name>A0AAV9RAU7_9TELE</name>
<dbReference type="Proteomes" id="UP001311232">
    <property type="component" value="Unassembled WGS sequence"/>
</dbReference>
<reference evidence="2 3" key="1">
    <citation type="submission" date="2021-06" db="EMBL/GenBank/DDBJ databases">
        <authorList>
            <person name="Palmer J.M."/>
        </authorList>
    </citation>
    <scope>NUCLEOTIDE SEQUENCE [LARGE SCALE GENOMIC DNA]</scope>
    <source>
        <strain evidence="2 3">MEX-2019</strain>
        <tissue evidence="2">Muscle</tissue>
    </source>
</reference>
<evidence type="ECO:0000256" key="1">
    <source>
        <dbReference type="SAM" id="MobiDB-lite"/>
    </source>
</evidence>
<sequence>MDIKRSLSGRRGEEYSHEVGKKNLLLNPPSALQLAVSFQPLGPQQTAPEQLRSSSELSFKGSHFRSRLCVLRCSQHGPADLILFLKGKQPVTGELLTEIYLPDVQRCTRAICPHSSAENISHSRSA</sequence>
<protein>
    <submittedName>
        <fullName evidence="2">Uncharacterized protein</fullName>
    </submittedName>
</protein>
<accession>A0AAV9RAU7</accession>
<feature type="compositionally biased region" description="Basic and acidic residues" evidence="1">
    <location>
        <begin position="1"/>
        <end position="21"/>
    </location>
</feature>
<comment type="caution">
    <text evidence="2">The sequence shown here is derived from an EMBL/GenBank/DDBJ whole genome shotgun (WGS) entry which is preliminary data.</text>
</comment>